<gene>
    <name evidence="3" type="ORF">DERYTH_LOCUS17160</name>
</gene>
<accession>A0A9N9NSR8</accession>
<feature type="signal peptide" evidence="2">
    <location>
        <begin position="1"/>
        <end position="22"/>
    </location>
</feature>
<keyword evidence="1" id="KW-1133">Transmembrane helix</keyword>
<feature type="transmembrane region" description="Helical" evidence="1">
    <location>
        <begin position="61"/>
        <end position="80"/>
    </location>
</feature>
<dbReference type="EMBL" id="CAJVPY010015867">
    <property type="protein sequence ID" value="CAG8754091.1"/>
    <property type="molecule type" value="Genomic_DNA"/>
</dbReference>
<protein>
    <submittedName>
        <fullName evidence="3">19504_t:CDS:1</fullName>
    </submittedName>
</protein>
<feature type="transmembrane region" description="Helical" evidence="1">
    <location>
        <begin position="92"/>
        <end position="113"/>
    </location>
</feature>
<feature type="transmembrane region" description="Helical" evidence="1">
    <location>
        <begin position="149"/>
        <end position="167"/>
    </location>
</feature>
<proteinExistence type="predicted"/>
<evidence type="ECO:0000313" key="3">
    <source>
        <dbReference type="EMBL" id="CAG8754091.1"/>
    </source>
</evidence>
<comment type="caution">
    <text evidence="3">The sequence shown here is derived from an EMBL/GenBank/DDBJ whole genome shotgun (WGS) entry which is preliminary data.</text>
</comment>
<keyword evidence="4" id="KW-1185">Reference proteome</keyword>
<feature type="transmembrane region" description="Helical" evidence="1">
    <location>
        <begin position="119"/>
        <end position="142"/>
    </location>
</feature>
<keyword evidence="1" id="KW-0812">Transmembrane</keyword>
<keyword evidence="1" id="KW-0472">Membrane</keyword>
<evidence type="ECO:0000313" key="4">
    <source>
        <dbReference type="Proteomes" id="UP000789405"/>
    </source>
</evidence>
<feature type="chain" id="PRO_5040443881" evidence="2">
    <location>
        <begin position="23"/>
        <end position="194"/>
    </location>
</feature>
<evidence type="ECO:0000256" key="1">
    <source>
        <dbReference type="SAM" id="Phobius"/>
    </source>
</evidence>
<dbReference type="AlphaFoldDB" id="A0A9N9NSR8"/>
<dbReference type="OrthoDB" id="10650868at2759"/>
<keyword evidence="2" id="KW-0732">Signal</keyword>
<organism evidence="3 4">
    <name type="scientific">Dentiscutata erythropus</name>
    <dbReference type="NCBI Taxonomy" id="1348616"/>
    <lineage>
        <taxon>Eukaryota</taxon>
        <taxon>Fungi</taxon>
        <taxon>Fungi incertae sedis</taxon>
        <taxon>Mucoromycota</taxon>
        <taxon>Glomeromycotina</taxon>
        <taxon>Glomeromycetes</taxon>
        <taxon>Diversisporales</taxon>
        <taxon>Gigasporaceae</taxon>
        <taxon>Dentiscutata</taxon>
    </lineage>
</organism>
<sequence length="194" mass="22089">MYTIIYMIIFFILGEHLTITNAQTYDNNTVSSEYSEGQDISLMEIIRSGNFNFWEYWQHNVAEGLIIITAIWSYFITLCCTCVNRSLKLGKLIFSLSNAILGCSTTILLLSHIHNSDKVFFDVCISANIIIFLVTFAVVYLILNDEREVLALSLITAPAIVTLVGVHPDKEKDKTTLSFFWYLMVTSDNINIMM</sequence>
<evidence type="ECO:0000256" key="2">
    <source>
        <dbReference type="SAM" id="SignalP"/>
    </source>
</evidence>
<dbReference type="Proteomes" id="UP000789405">
    <property type="component" value="Unassembled WGS sequence"/>
</dbReference>
<reference evidence="3" key="1">
    <citation type="submission" date="2021-06" db="EMBL/GenBank/DDBJ databases">
        <authorList>
            <person name="Kallberg Y."/>
            <person name="Tangrot J."/>
            <person name="Rosling A."/>
        </authorList>
    </citation>
    <scope>NUCLEOTIDE SEQUENCE</scope>
    <source>
        <strain evidence="3">MA453B</strain>
    </source>
</reference>
<name>A0A9N9NSR8_9GLOM</name>